<feature type="domain" description="Aminotransferase class V" evidence="9">
    <location>
        <begin position="3"/>
        <end position="359"/>
    </location>
</feature>
<dbReference type="InterPro" id="IPR015421">
    <property type="entry name" value="PyrdxlP-dep_Trfase_major"/>
</dbReference>
<dbReference type="Gene3D" id="3.40.640.10">
    <property type="entry name" value="Type I PLP-dependent aspartate aminotransferase-like (Major domain)"/>
    <property type="match status" value="1"/>
</dbReference>
<dbReference type="Gene3D" id="3.90.1150.10">
    <property type="entry name" value="Aspartate Aminotransferase, domain 1"/>
    <property type="match status" value="1"/>
</dbReference>
<evidence type="ECO:0000256" key="5">
    <source>
        <dbReference type="ARBA" id="ARBA00022898"/>
    </source>
</evidence>
<dbReference type="RefSeq" id="WP_078350381.1">
    <property type="nucleotide sequence ID" value="NZ_MBTF01000035.1"/>
</dbReference>
<gene>
    <name evidence="10" type="ORF">BC343_13405</name>
</gene>
<dbReference type="PIRSF" id="PIRSF005572">
    <property type="entry name" value="NifS"/>
    <property type="match status" value="1"/>
</dbReference>
<evidence type="ECO:0000256" key="3">
    <source>
        <dbReference type="ARBA" id="ARBA00022679"/>
    </source>
</evidence>
<evidence type="ECO:0000313" key="11">
    <source>
        <dbReference type="Proteomes" id="UP000189739"/>
    </source>
</evidence>
<dbReference type="GO" id="GO:0051536">
    <property type="term" value="F:iron-sulfur cluster binding"/>
    <property type="evidence" value="ECO:0007669"/>
    <property type="project" value="UniProtKB-KW"/>
</dbReference>
<dbReference type="InterPro" id="IPR015424">
    <property type="entry name" value="PyrdxlP-dep_Trfase"/>
</dbReference>
<dbReference type="Proteomes" id="UP000189739">
    <property type="component" value="Unassembled WGS sequence"/>
</dbReference>
<keyword evidence="4" id="KW-0479">Metal-binding</keyword>
<dbReference type="EMBL" id="MBTF01000035">
    <property type="protein sequence ID" value="OOQ57778.1"/>
    <property type="molecule type" value="Genomic_DNA"/>
</dbReference>
<evidence type="ECO:0000256" key="4">
    <source>
        <dbReference type="ARBA" id="ARBA00022723"/>
    </source>
</evidence>
<evidence type="ECO:0000256" key="6">
    <source>
        <dbReference type="ARBA" id="ARBA00023004"/>
    </source>
</evidence>
<keyword evidence="3" id="KW-0808">Transferase</keyword>
<name>A0A1S9PB06_9SPHI</name>
<keyword evidence="5" id="KW-0663">Pyridoxal phosphate</keyword>
<keyword evidence="7" id="KW-0411">Iron-sulfur</keyword>
<dbReference type="SUPFAM" id="SSF53383">
    <property type="entry name" value="PLP-dependent transferases"/>
    <property type="match status" value="1"/>
</dbReference>
<evidence type="ECO:0000256" key="1">
    <source>
        <dbReference type="ARBA" id="ARBA00001933"/>
    </source>
</evidence>
<sequence>MGIYLDNASSTPIHPEVFSAMAPYYLEHFGDTGANNSYGRKAKEAIENSRATIATLLKVPADAIVFTANGTEANTLAITTAIAAQGIDHVITTPFEHSGVLNTLSTLQKKHNARISFLKHDRIGRLDLDHLEYLLRTNTRNLISVTHANPLTGLINPIAQIAETGKRFGATVHADTTQTIGTLPLQPEKLNLDFASASANKFHGPLGAGFLINRKAKRINNPLYGNGRHQANWGTANVAAIVGLAKALEIAYWDIDNTSAYIQNLKNRLIAKLQEHVPGVRINGGKLQESLPSILSVSFPHWGNRPLSDYLEDIDVTVSGGTDYTSQSGAVFKALGIQTEMETIRFSFSYKNTVAEIDEVAASLAALLKNVAA</sequence>
<dbReference type="GO" id="GO:0046872">
    <property type="term" value="F:metal ion binding"/>
    <property type="evidence" value="ECO:0007669"/>
    <property type="project" value="UniProtKB-KW"/>
</dbReference>
<protein>
    <recommendedName>
        <fullName evidence="9">Aminotransferase class V domain-containing protein</fullName>
    </recommendedName>
</protein>
<dbReference type="InterPro" id="IPR016454">
    <property type="entry name" value="Cysteine_dSase"/>
</dbReference>
<dbReference type="STRING" id="1792845.BC343_13405"/>
<reference evidence="10 11" key="1">
    <citation type="submission" date="2016-07" db="EMBL/GenBank/DDBJ databases">
        <title>Genomic analysis of zinc-resistant bacterium Mucilaginibacter pedocola TBZ30.</title>
        <authorList>
            <person name="Huang J."/>
            <person name="Tang J."/>
        </authorList>
    </citation>
    <scope>NUCLEOTIDE SEQUENCE [LARGE SCALE GENOMIC DNA]</scope>
    <source>
        <strain evidence="10 11">TBZ30</strain>
    </source>
</reference>
<dbReference type="PANTHER" id="PTHR11601">
    <property type="entry name" value="CYSTEINE DESULFURYLASE FAMILY MEMBER"/>
    <property type="match status" value="1"/>
</dbReference>
<evidence type="ECO:0000256" key="2">
    <source>
        <dbReference type="ARBA" id="ARBA00006490"/>
    </source>
</evidence>
<comment type="cofactor">
    <cofactor evidence="1">
        <name>pyridoxal 5'-phosphate</name>
        <dbReference type="ChEBI" id="CHEBI:597326"/>
    </cofactor>
</comment>
<evidence type="ECO:0000259" key="9">
    <source>
        <dbReference type="Pfam" id="PF00266"/>
    </source>
</evidence>
<organism evidence="10 11">
    <name type="scientific">Mucilaginibacter pedocola</name>
    <dbReference type="NCBI Taxonomy" id="1792845"/>
    <lineage>
        <taxon>Bacteria</taxon>
        <taxon>Pseudomonadati</taxon>
        <taxon>Bacteroidota</taxon>
        <taxon>Sphingobacteriia</taxon>
        <taxon>Sphingobacteriales</taxon>
        <taxon>Sphingobacteriaceae</taxon>
        <taxon>Mucilaginibacter</taxon>
    </lineage>
</organism>
<proteinExistence type="inferred from homology"/>
<comment type="caution">
    <text evidence="10">The sequence shown here is derived from an EMBL/GenBank/DDBJ whole genome shotgun (WGS) entry which is preliminary data.</text>
</comment>
<evidence type="ECO:0000256" key="8">
    <source>
        <dbReference type="ARBA" id="ARBA00050776"/>
    </source>
</evidence>
<evidence type="ECO:0000256" key="7">
    <source>
        <dbReference type="ARBA" id="ARBA00023014"/>
    </source>
</evidence>
<dbReference type="InterPro" id="IPR000192">
    <property type="entry name" value="Aminotrans_V_dom"/>
</dbReference>
<keyword evidence="6" id="KW-0408">Iron</keyword>
<dbReference type="InterPro" id="IPR015422">
    <property type="entry name" value="PyrdxlP-dep_Trfase_small"/>
</dbReference>
<accession>A0A1S9PB06</accession>
<comment type="similarity">
    <text evidence="2">Belongs to the class-V pyridoxal-phosphate-dependent aminotransferase family. NifS/IscS subfamily.</text>
</comment>
<dbReference type="GO" id="GO:0031071">
    <property type="term" value="F:cysteine desulfurase activity"/>
    <property type="evidence" value="ECO:0007669"/>
    <property type="project" value="UniProtKB-EC"/>
</dbReference>
<evidence type="ECO:0000313" key="10">
    <source>
        <dbReference type="EMBL" id="OOQ57778.1"/>
    </source>
</evidence>
<comment type="catalytic activity">
    <reaction evidence="8">
        <text>(sulfur carrier)-H + L-cysteine = (sulfur carrier)-SH + L-alanine</text>
        <dbReference type="Rhea" id="RHEA:43892"/>
        <dbReference type="Rhea" id="RHEA-COMP:14737"/>
        <dbReference type="Rhea" id="RHEA-COMP:14739"/>
        <dbReference type="ChEBI" id="CHEBI:29917"/>
        <dbReference type="ChEBI" id="CHEBI:35235"/>
        <dbReference type="ChEBI" id="CHEBI:57972"/>
        <dbReference type="ChEBI" id="CHEBI:64428"/>
        <dbReference type="EC" id="2.8.1.7"/>
    </reaction>
</comment>
<dbReference type="PANTHER" id="PTHR11601:SF34">
    <property type="entry name" value="CYSTEINE DESULFURASE"/>
    <property type="match status" value="1"/>
</dbReference>
<dbReference type="Pfam" id="PF00266">
    <property type="entry name" value="Aminotran_5"/>
    <property type="match status" value="1"/>
</dbReference>
<keyword evidence="11" id="KW-1185">Reference proteome</keyword>
<dbReference type="OrthoDB" id="9804366at2"/>
<dbReference type="AlphaFoldDB" id="A0A1S9PB06"/>